<gene>
    <name evidence="1" type="ORF">VDAG_08199</name>
</gene>
<evidence type="ECO:0000313" key="2">
    <source>
        <dbReference type="Proteomes" id="UP000001611"/>
    </source>
</evidence>
<dbReference type="Proteomes" id="UP000001611">
    <property type="component" value="Chromosome 6"/>
</dbReference>
<sequence length="100" mass="10797">MSACLADLGAVEAWEVGIARLGIAFYDKTGCVGEAMSTDCQDSRLLYSGPEPTLFDVFGGPGSIYLGHLVRISCWDGKSLALRTYDSDDVPVAKRRFGRC</sequence>
<dbReference type="AlphaFoldDB" id="G2XDG7"/>
<name>G2XDG7_VERDV</name>
<evidence type="ECO:0000313" key="1">
    <source>
        <dbReference type="EMBL" id="EGY17035.1"/>
    </source>
</evidence>
<protein>
    <submittedName>
        <fullName evidence="1">Uncharacterized protein</fullName>
    </submittedName>
</protein>
<accession>G2XDG7</accession>
<dbReference type="HOGENOM" id="CLU_2308219_0_0_1"/>
<reference evidence="1 2" key="1">
    <citation type="submission" date="2008-03" db="EMBL/GenBank/DDBJ databases">
        <title>The Genome Sequence of Verticillium dahliae VdLs.17.</title>
        <authorList>
            <consortium name="The Broad Institute Genome Sequencing Platform"/>
            <person name="Ma L.-J.J."/>
            <person name="Klosterman S.J."/>
            <person name="Subbarao K."/>
            <person name="Dobinson K."/>
            <person name="Veronese P."/>
            <person name="Kang S."/>
            <person name="Gold S.E."/>
            <person name="Young S."/>
            <person name="Jaffe D."/>
            <person name="Gnerre S."/>
            <person name="Berlin A."/>
            <person name="Heiman D."/>
            <person name="Hepburn T."/>
            <person name="Sykes S."/>
            <person name="Alvarado L."/>
            <person name="Kodira C.D."/>
            <person name="Lander E."/>
            <person name="Galagan J."/>
            <person name="Nusbaum C."/>
            <person name="Birren B."/>
        </authorList>
    </citation>
    <scope>NUCLEOTIDE SEQUENCE [LARGE SCALE GENOMIC DNA]</scope>
    <source>
        <strain evidence="2">VdLs.17 / ATCC MYA-4575 / FGSC 10137</strain>
    </source>
</reference>
<organism evidence="1 2">
    <name type="scientific">Verticillium dahliae (strain VdLs.17 / ATCC MYA-4575 / FGSC 10137)</name>
    <name type="common">Verticillium wilt</name>
    <dbReference type="NCBI Taxonomy" id="498257"/>
    <lineage>
        <taxon>Eukaryota</taxon>
        <taxon>Fungi</taxon>
        <taxon>Dikarya</taxon>
        <taxon>Ascomycota</taxon>
        <taxon>Pezizomycotina</taxon>
        <taxon>Sordariomycetes</taxon>
        <taxon>Hypocreomycetidae</taxon>
        <taxon>Glomerellales</taxon>
        <taxon>Plectosphaerellaceae</taxon>
        <taxon>Verticillium</taxon>
    </lineage>
</organism>
<dbReference type="EMBL" id="DS572713">
    <property type="protein sequence ID" value="EGY17035.1"/>
    <property type="molecule type" value="Genomic_DNA"/>
</dbReference>
<proteinExistence type="predicted"/>
<dbReference type="RefSeq" id="XP_009655871.1">
    <property type="nucleotide sequence ID" value="XM_009657576.1"/>
</dbReference>
<dbReference type="GeneID" id="20709662"/>
<keyword evidence="2" id="KW-1185">Reference proteome</keyword>
<dbReference type="KEGG" id="vda:VDAG_08199"/>
<dbReference type="InParanoid" id="G2XDG7"/>